<evidence type="ECO:0000256" key="1">
    <source>
        <dbReference type="SAM" id="MobiDB-lite"/>
    </source>
</evidence>
<dbReference type="KEGG" id="tps:THAPS_23550"/>
<feature type="compositionally biased region" description="Basic and acidic residues" evidence="1">
    <location>
        <begin position="54"/>
        <end position="63"/>
    </location>
</feature>
<evidence type="ECO:0000313" key="4">
    <source>
        <dbReference type="Proteomes" id="UP000001449"/>
    </source>
</evidence>
<dbReference type="eggNOG" id="ENOG502S46S">
    <property type="taxonomic scope" value="Eukaryota"/>
</dbReference>
<dbReference type="OMA" id="PCKIFTA"/>
<feature type="region of interest" description="Disordered" evidence="1">
    <location>
        <begin position="1"/>
        <end position="63"/>
    </location>
</feature>
<dbReference type="Proteomes" id="UP000001449">
    <property type="component" value="Chromosome 7"/>
</dbReference>
<evidence type="ECO:0000313" key="3">
    <source>
        <dbReference type="EMBL" id="ACI64992.1"/>
    </source>
</evidence>
<feature type="domain" description="Methyltransferase" evidence="2">
    <location>
        <begin position="109"/>
        <end position="212"/>
    </location>
</feature>
<name>B5YNH9_THAPS</name>
<dbReference type="EMBL" id="CP001160">
    <property type="protein sequence ID" value="ACI64992.1"/>
    <property type="molecule type" value="Genomic_DNA"/>
</dbReference>
<reference evidence="3 4" key="1">
    <citation type="journal article" date="2004" name="Science">
        <title>The genome of the diatom Thalassiosira pseudonana: ecology, evolution, and metabolism.</title>
        <authorList>
            <person name="Armbrust E.V."/>
            <person name="Berges J.A."/>
            <person name="Bowler C."/>
            <person name="Green B.R."/>
            <person name="Martinez D."/>
            <person name="Putnam N.H."/>
            <person name="Zhou S."/>
            <person name="Allen A.E."/>
            <person name="Apt K.E."/>
            <person name="Bechner M."/>
            <person name="Brzezinski M.A."/>
            <person name="Chaal B.K."/>
            <person name="Chiovitti A."/>
            <person name="Davis A.K."/>
            <person name="Demarest M.S."/>
            <person name="Detter J.C."/>
            <person name="Glavina T."/>
            <person name="Goodstein D."/>
            <person name="Hadi M.Z."/>
            <person name="Hellsten U."/>
            <person name="Hildebrand M."/>
            <person name="Jenkins B.D."/>
            <person name="Jurka J."/>
            <person name="Kapitonov V.V."/>
            <person name="Kroger N."/>
            <person name="Lau W.W."/>
            <person name="Lane T.W."/>
            <person name="Larimer F.W."/>
            <person name="Lippmeier J.C."/>
            <person name="Lucas S."/>
            <person name="Medina M."/>
            <person name="Montsant A."/>
            <person name="Obornik M."/>
            <person name="Parker M.S."/>
            <person name="Palenik B."/>
            <person name="Pazour G.J."/>
            <person name="Richardson P.M."/>
            <person name="Rynearson T.A."/>
            <person name="Saito M.A."/>
            <person name="Schwartz D.C."/>
            <person name="Thamatrakoln K."/>
            <person name="Valentin K."/>
            <person name="Vardi A."/>
            <person name="Wilkerson F.P."/>
            <person name="Rokhsar D.S."/>
        </authorList>
    </citation>
    <scope>NUCLEOTIDE SEQUENCE [LARGE SCALE GENOMIC DNA]</scope>
    <source>
        <strain evidence="3 4">CCMP1335</strain>
    </source>
</reference>
<dbReference type="InParanoid" id="B5YNH9"/>
<feature type="compositionally biased region" description="Basic residues" evidence="1">
    <location>
        <begin position="19"/>
        <end position="30"/>
    </location>
</feature>
<keyword evidence="4" id="KW-1185">Reference proteome</keyword>
<dbReference type="STRING" id="35128.B5YNH9"/>
<dbReference type="PaxDb" id="35128-Thaps23550"/>
<dbReference type="Gene3D" id="3.40.50.150">
    <property type="entry name" value="Vaccinia Virus protein VP39"/>
    <property type="match status" value="1"/>
</dbReference>
<protein>
    <recommendedName>
        <fullName evidence="2">Methyltransferase domain-containing protein</fullName>
    </recommendedName>
</protein>
<reference evidence="3 4" key="2">
    <citation type="journal article" date="2008" name="Nature">
        <title>The Phaeodactylum genome reveals the evolutionary history of diatom genomes.</title>
        <authorList>
            <person name="Bowler C."/>
            <person name="Allen A.E."/>
            <person name="Badger J.H."/>
            <person name="Grimwood J."/>
            <person name="Jabbari K."/>
            <person name="Kuo A."/>
            <person name="Maheswari U."/>
            <person name="Martens C."/>
            <person name="Maumus F."/>
            <person name="Otillar R.P."/>
            <person name="Rayko E."/>
            <person name="Salamov A."/>
            <person name="Vandepoele K."/>
            <person name="Beszteri B."/>
            <person name="Gruber A."/>
            <person name="Heijde M."/>
            <person name="Katinka M."/>
            <person name="Mock T."/>
            <person name="Valentin K."/>
            <person name="Verret F."/>
            <person name="Berges J.A."/>
            <person name="Brownlee C."/>
            <person name="Cadoret J.P."/>
            <person name="Chiovitti A."/>
            <person name="Choi C.J."/>
            <person name="Coesel S."/>
            <person name="De Martino A."/>
            <person name="Detter J.C."/>
            <person name="Durkin C."/>
            <person name="Falciatore A."/>
            <person name="Fournet J."/>
            <person name="Haruta M."/>
            <person name="Huysman M.J."/>
            <person name="Jenkins B.D."/>
            <person name="Jiroutova K."/>
            <person name="Jorgensen R.E."/>
            <person name="Joubert Y."/>
            <person name="Kaplan A."/>
            <person name="Kroger N."/>
            <person name="Kroth P.G."/>
            <person name="La Roche J."/>
            <person name="Lindquist E."/>
            <person name="Lommer M."/>
            <person name="Martin-Jezequel V."/>
            <person name="Lopez P.J."/>
            <person name="Lucas S."/>
            <person name="Mangogna M."/>
            <person name="McGinnis K."/>
            <person name="Medlin L.K."/>
            <person name="Montsant A."/>
            <person name="Oudot-Le Secq M.P."/>
            <person name="Napoli C."/>
            <person name="Obornik M."/>
            <person name="Parker M.S."/>
            <person name="Petit J.L."/>
            <person name="Porcel B.M."/>
            <person name="Poulsen N."/>
            <person name="Robison M."/>
            <person name="Rychlewski L."/>
            <person name="Rynearson T.A."/>
            <person name="Schmutz J."/>
            <person name="Shapiro H."/>
            <person name="Siaut M."/>
            <person name="Stanley M."/>
            <person name="Sussman M.R."/>
            <person name="Taylor A.R."/>
            <person name="Vardi A."/>
            <person name="von Dassow P."/>
            <person name="Vyverman W."/>
            <person name="Willis A."/>
            <person name="Wyrwicz L.S."/>
            <person name="Rokhsar D.S."/>
            <person name="Weissenbach J."/>
            <person name="Armbrust E.V."/>
            <person name="Green B.R."/>
            <person name="Van de Peer Y."/>
            <person name="Grigoriev I.V."/>
        </authorList>
    </citation>
    <scope>NUCLEOTIDE SEQUENCE [LARGE SCALE GENOMIC DNA]</scope>
    <source>
        <strain evidence="3 4">CCMP1335</strain>
    </source>
</reference>
<dbReference type="RefSeq" id="XP_002296275.1">
    <property type="nucleotide sequence ID" value="XM_002296239.1"/>
</dbReference>
<dbReference type="Pfam" id="PF13649">
    <property type="entry name" value="Methyltransf_25"/>
    <property type="match status" value="1"/>
</dbReference>
<accession>B5YNH9</accession>
<dbReference type="GO" id="GO:0008168">
    <property type="term" value="F:methyltransferase activity"/>
    <property type="evidence" value="ECO:0000318"/>
    <property type="project" value="GO_Central"/>
</dbReference>
<dbReference type="InterPro" id="IPR041698">
    <property type="entry name" value="Methyltransf_25"/>
</dbReference>
<dbReference type="InterPro" id="IPR029063">
    <property type="entry name" value="SAM-dependent_MTases_sf"/>
</dbReference>
<dbReference type="Gene3D" id="2.20.25.110">
    <property type="entry name" value="S-adenosyl-L-methionine-dependent methyltransferases"/>
    <property type="match status" value="1"/>
</dbReference>
<dbReference type="AlphaFoldDB" id="B5YNH9"/>
<proteinExistence type="predicted"/>
<dbReference type="HOGENOM" id="CLU_067675_0_0_1"/>
<dbReference type="GeneID" id="7450688"/>
<dbReference type="CDD" id="cd02440">
    <property type="entry name" value="AdoMet_MTases"/>
    <property type="match status" value="1"/>
</dbReference>
<feature type="compositionally biased region" description="Acidic residues" evidence="1">
    <location>
        <begin position="34"/>
        <end position="45"/>
    </location>
</feature>
<evidence type="ECO:0000259" key="2">
    <source>
        <dbReference type="Pfam" id="PF13649"/>
    </source>
</evidence>
<sequence>MSTHHPLHHQRSLTSLYASKRRGGAMARRKNFIDEADVNDDDDSDVSMNSSKGFDSESSKSKSDTIYSMPPLYDLAFGYRSYEDEVDFLLFAFNEYNTCAGGDVKPIRILELAAGPARHSLAALTEFSSSEVESVVALDRSPDMVNYGIQNADHELGVGGGRRDTFTEATKVDVSTMFDTVWLLLGSMQHLLTNDDIIACLSSIHSVLQPGGIVVIELPHPRETFSMGECTRNGWTVPLVDELDEDGGEKEYGELNIVWGDEDDKFDPVAQIRHFTVGLELVVKNPDDIPDDAETSPLFKQMTKNGKTSVREIVPMRLYTLHEIDALARCAGLELVTKYGALDDEVSIENEDEAFRMVCVLRKAG</sequence>
<organism evidence="3 4">
    <name type="scientific">Thalassiosira pseudonana</name>
    <name type="common">Marine diatom</name>
    <name type="synonym">Cyclotella nana</name>
    <dbReference type="NCBI Taxonomy" id="35128"/>
    <lineage>
        <taxon>Eukaryota</taxon>
        <taxon>Sar</taxon>
        <taxon>Stramenopiles</taxon>
        <taxon>Ochrophyta</taxon>
        <taxon>Bacillariophyta</taxon>
        <taxon>Coscinodiscophyceae</taxon>
        <taxon>Thalassiosirophycidae</taxon>
        <taxon>Thalassiosirales</taxon>
        <taxon>Thalassiosiraceae</taxon>
        <taxon>Thalassiosira</taxon>
    </lineage>
</organism>
<dbReference type="SUPFAM" id="SSF53335">
    <property type="entry name" value="S-adenosyl-L-methionine-dependent methyltransferases"/>
    <property type="match status" value="1"/>
</dbReference>
<gene>
    <name evidence="3" type="ORF">THAPS_23550</name>
</gene>
<feature type="compositionally biased region" description="Basic residues" evidence="1">
    <location>
        <begin position="1"/>
        <end position="11"/>
    </location>
</feature>